<reference evidence="1 2" key="1">
    <citation type="submission" date="2023-03" db="EMBL/GenBank/DDBJ databases">
        <title>Thalassotalea loyana LMG 22536T draft genome sequence.</title>
        <authorList>
            <person name="Sawabe T."/>
        </authorList>
    </citation>
    <scope>NUCLEOTIDE SEQUENCE [LARGE SCALE GENOMIC DNA]</scope>
    <source>
        <strain evidence="1 2">LMG 22536</strain>
    </source>
</reference>
<dbReference type="SUPFAM" id="SSF57783">
    <property type="entry name" value="Zinc beta-ribbon"/>
    <property type="match status" value="1"/>
</dbReference>
<dbReference type="EMBL" id="BSSV01000004">
    <property type="protein sequence ID" value="GLX85855.1"/>
    <property type="molecule type" value="Genomic_DNA"/>
</dbReference>
<accession>A0ABQ6HGI8</accession>
<sequence>MKNIKKEKEINEKFEKYKKYLNFFPSNINKEEEKYYNNFDSTEPIEDMDIYECEICEGFNFTKSNESGNVICVHCGNINKQL</sequence>
<evidence type="ECO:0000313" key="2">
    <source>
        <dbReference type="Proteomes" id="UP001157134"/>
    </source>
</evidence>
<proteinExistence type="predicted"/>
<organism evidence="1 2">
    <name type="scientific">Thalassotalea loyana</name>
    <dbReference type="NCBI Taxonomy" id="280483"/>
    <lineage>
        <taxon>Bacteria</taxon>
        <taxon>Pseudomonadati</taxon>
        <taxon>Pseudomonadota</taxon>
        <taxon>Gammaproteobacteria</taxon>
        <taxon>Alteromonadales</taxon>
        <taxon>Colwelliaceae</taxon>
        <taxon>Thalassotalea</taxon>
    </lineage>
</organism>
<keyword evidence="2" id="KW-1185">Reference proteome</keyword>
<protein>
    <submittedName>
        <fullName evidence="1">Uncharacterized protein</fullName>
    </submittedName>
</protein>
<gene>
    <name evidence="1" type="ORF">tloyanaT_21070</name>
</gene>
<name>A0ABQ6HGI8_9GAMM</name>
<evidence type="ECO:0000313" key="1">
    <source>
        <dbReference type="EMBL" id="GLX85855.1"/>
    </source>
</evidence>
<dbReference type="Proteomes" id="UP001157134">
    <property type="component" value="Unassembled WGS sequence"/>
</dbReference>
<comment type="caution">
    <text evidence="1">The sequence shown here is derived from an EMBL/GenBank/DDBJ whole genome shotgun (WGS) entry which is preliminary data.</text>
</comment>
<dbReference type="RefSeq" id="WP_284298357.1">
    <property type="nucleotide sequence ID" value="NZ_BSSV01000004.1"/>
</dbReference>